<accession>A0AAD8J6W7</accession>
<dbReference type="PANTHER" id="PTHR19241">
    <property type="entry name" value="ATP-BINDING CASSETTE TRANSPORTER"/>
    <property type="match status" value="1"/>
</dbReference>
<reference evidence="3" key="1">
    <citation type="submission" date="2023-02" db="EMBL/GenBank/DDBJ databases">
        <title>Genome of toxic invasive species Heracleum sosnowskyi carries increased number of genes despite the absence of recent whole-genome duplications.</title>
        <authorList>
            <person name="Schelkunov M."/>
            <person name="Shtratnikova V."/>
            <person name="Makarenko M."/>
            <person name="Klepikova A."/>
            <person name="Omelchenko D."/>
            <person name="Novikova G."/>
            <person name="Obukhova E."/>
            <person name="Bogdanov V."/>
            <person name="Penin A."/>
            <person name="Logacheva M."/>
        </authorList>
    </citation>
    <scope>NUCLEOTIDE SEQUENCE</scope>
    <source>
        <strain evidence="3">Hsosn_3</strain>
        <tissue evidence="3">Leaf</tissue>
    </source>
</reference>
<keyword evidence="2" id="KW-0812">Transmembrane</keyword>
<organism evidence="3 4">
    <name type="scientific">Heracleum sosnowskyi</name>
    <dbReference type="NCBI Taxonomy" id="360622"/>
    <lineage>
        <taxon>Eukaryota</taxon>
        <taxon>Viridiplantae</taxon>
        <taxon>Streptophyta</taxon>
        <taxon>Embryophyta</taxon>
        <taxon>Tracheophyta</taxon>
        <taxon>Spermatophyta</taxon>
        <taxon>Magnoliopsida</taxon>
        <taxon>eudicotyledons</taxon>
        <taxon>Gunneridae</taxon>
        <taxon>Pentapetalae</taxon>
        <taxon>asterids</taxon>
        <taxon>campanulids</taxon>
        <taxon>Apiales</taxon>
        <taxon>Apiaceae</taxon>
        <taxon>Apioideae</taxon>
        <taxon>apioid superclade</taxon>
        <taxon>Tordylieae</taxon>
        <taxon>Tordyliinae</taxon>
        <taxon>Heracleum</taxon>
    </lineage>
</organism>
<dbReference type="AlphaFoldDB" id="A0AAD8J6W7"/>
<proteinExistence type="predicted"/>
<evidence type="ECO:0000256" key="1">
    <source>
        <dbReference type="ARBA" id="ARBA00022448"/>
    </source>
</evidence>
<evidence type="ECO:0000313" key="4">
    <source>
        <dbReference type="Proteomes" id="UP001237642"/>
    </source>
</evidence>
<keyword evidence="2" id="KW-0472">Membrane</keyword>
<dbReference type="Proteomes" id="UP001237642">
    <property type="component" value="Unassembled WGS sequence"/>
</dbReference>
<evidence type="ECO:0000313" key="3">
    <source>
        <dbReference type="EMBL" id="KAK1398694.1"/>
    </source>
</evidence>
<sequence>MLCGSRTCPKYNLARLTFVTVASFLLGAILWKKGKKSTECSVVYRERFAGMYSSWTCSLAQVIVEIPYPSIFYYHDNHVYPTIGFYWSVEKVLWISDSGTTNAKVVGFGVTGIAHHRGP</sequence>
<keyword evidence="2" id="KW-1133">Transmembrane helix</keyword>
<protein>
    <submittedName>
        <fullName evidence="3">Uncharacterized protein</fullName>
    </submittedName>
</protein>
<keyword evidence="1" id="KW-0813">Transport</keyword>
<dbReference type="EMBL" id="JAUIZM010000002">
    <property type="protein sequence ID" value="KAK1398694.1"/>
    <property type="molecule type" value="Genomic_DNA"/>
</dbReference>
<keyword evidence="4" id="KW-1185">Reference proteome</keyword>
<comment type="caution">
    <text evidence="3">The sequence shown here is derived from an EMBL/GenBank/DDBJ whole genome shotgun (WGS) entry which is preliminary data.</text>
</comment>
<evidence type="ECO:0000256" key="2">
    <source>
        <dbReference type="SAM" id="Phobius"/>
    </source>
</evidence>
<name>A0AAD8J6W7_9APIA</name>
<feature type="transmembrane region" description="Helical" evidence="2">
    <location>
        <begin position="12"/>
        <end position="31"/>
    </location>
</feature>
<reference evidence="3" key="2">
    <citation type="submission" date="2023-05" db="EMBL/GenBank/DDBJ databases">
        <authorList>
            <person name="Schelkunov M.I."/>
        </authorList>
    </citation>
    <scope>NUCLEOTIDE SEQUENCE</scope>
    <source>
        <strain evidence="3">Hsosn_3</strain>
        <tissue evidence="3">Leaf</tissue>
    </source>
</reference>
<gene>
    <name evidence="3" type="ORF">POM88_008557</name>
</gene>